<feature type="chain" id="PRO_5012634359" evidence="1">
    <location>
        <begin position="31"/>
        <end position="137"/>
    </location>
</feature>
<accession>A0A1L5F5D6</accession>
<dbReference type="Proteomes" id="UP000184604">
    <property type="component" value="Chromosome"/>
</dbReference>
<evidence type="ECO:0000313" key="2">
    <source>
        <dbReference type="EMBL" id="APM38060.1"/>
    </source>
</evidence>
<keyword evidence="1" id="KW-0732">Signal</keyword>
<evidence type="ECO:0000313" key="3">
    <source>
        <dbReference type="Proteomes" id="UP000184604"/>
    </source>
</evidence>
<dbReference type="OrthoDB" id="1738994at2"/>
<organism evidence="2 3">
    <name type="scientific">Clostridium kluyveri</name>
    <dbReference type="NCBI Taxonomy" id="1534"/>
    <lineage>
        <taxon>Bacteria</taxon>
        <taxon>Bacillati</taxon>
        <taxon>Bacillota</taxon>
        <taxon>Clostridia</taxon>
        <taxon>Eubacteriales</taxon>
        <taxon>Clostridiaceae</taxon>
        <taxon>Clostridium</taxon>
    </lineage>
</organism>
<dbReference type="RefSeq" id="WP_073537751.1">
    <property type="nucleotide sequence ID" value="NZ_CP018335.1"/>
</dbReference>
<protein>
    <submittedName>
        <fullName evidence="2">Uncharacterized protein</fullName>
    </submittedName>
</protein>
<dbReference type="EMBL" id="CP018335">
    <property type="protein sequence ID" value="APM38060.1"/>
    <property type="molecule type" value="Genomic_DNA"/>
</dbReference>
<sequence length="137" mass="15136">MLKMKYKLLSVLVLAAPLLVNTGIATTVQASPVNNAKTNIIYKSHFSFENFKTKLDGLVAARTISSNQENIILNLYYNNKITTRETFKAQLDALVAAGTITQSQAISILNAFSGWGSSWQIPAHNQTYNIKPYNPSK</sequence>
<proteinExistence type="predicted"/>
<reference evidence="2 3" key="1">
    <citation type="submission" date="2016-12" db="EMBL/GenBank/DDBJ databases">
        <title>Complete genome sequence of Clostridium kluyveri JZZ isolated from the pit mud of a Chinese flavor liquor-making factory.</title>
        <authorList>
            <person name="Wang Y."/>
        </authorList>
    </citation>
    <scope>NUCLEOTIDE SEQUENCE [LARGE SCALE GENOMIC DNA]</scope>
    <source>
        <strain evidence="2 3">JZZ</strain>
    </source>
</reference>
<feature type="signal peptide" evidence="1">
    <location>
        <begin position="1"/>
        <end position="30"/>
    </location>
</feature>
<evidence type="ECO:0000256" key="1">
    <source>
        <dbReference type="SAM" id="SignalP"/>
    </source>
</evidence>
<gene>
    <name evidence="2" type="ORF">BS101_04585</name>
</gene>
<name>A0A1L5F5D6_CLOKL</name>
<dbReference type="AlphaFoldDB" id="A0A1L5F5D6"/>